<dbReference type="Gene3D" id="3.10.180.10">
    <property type="entry name" value="2,3-Dihydroxybiphenyl 1,2-Dioxygenase, domain 1"/>
    <property type="match status" value="1"/>
</dbReference>
<dbReference type="InterPro" id="IPR037523">
    <property type="entry name" value="VOC_core"/>
</dbReference>
<evidence type="ECO:0000313" key="2">
    <source>
        <dbReference type="EMBL" id="GGZ43735.1"/>
    </source>
</evidence>
<dbReference type="InterPro" id="IPR052164">
    <property type="entry name" value="Anthracycline_SecMetBiosynth"/>
</dbReference>
<dbReference type="InterPro" id="IPR004360">
    <property type="entry name" value="Glyas_Fos-R_dOase_dom"/>
</dbReference>
<dbReference type="PANTHER" id="PTHR33993:SF1">
    <property type="entry name" value="GLYOXALASE FAMILY PROTEIN"/>
    <property type="match status" value="1"/>
</dbReference>
<dbReference type="SUPFAM" id="SSF54593">
    <property type="entry name" value="Glyoxalase/Bleomycin resistance protein/Dihydroxybiphenyl dioxygenase"/>
    <property type="match status" value="1"/>
</dbReference>
<dbReference type="Pfam" id="PF00903">
    <property type="entry name" value="Glyoxalase"/>
    <property type="match status" value="1"/>
</dbReference>
<reference evidence="2" key="2">
    <citation type="submission" date="2020-09" db="EMBL/GenBank/DDBJ databases">
        <authorList>
            <person name="Sun Q."/>
            <person name="Kim S."/>
        </authorList>
    </citation>
    <scope>NUCLEOTIDE SEQUENCE</scope>
    <source>
        <strain evidence="2">KCTC 32296</strain>
    </source>
</reference>
<dbReference type="PROSITE" id="PS51819">
    <property type="entry name" value="VOC"/>
    <property type="match status" value="1"/>
</dbReference>
<comment type="caution">
    <text evidence="2">The sequence shown here is derived from an EMBL/GenBank/DDBJ whole genome shotgun (WGS) entry which is preliminary data.</text>
</comment>
<dbReference type="PANTHER" id="PTHR33993">
    <property type="entry name" value="GLYOXALASE-RELATED"/>
    <property type="match status" value="1"/>
</dbReference>
<organism evidence="2 3">
    <name type="scientific">Asticcacaulis endophyticus</name>
    <dbReference type="NCBI Taxonomy" id="1395890"/>
    <lineage>
        <taxon>Bacteria</taxon>
        <taxon>Pseudomonadati</taxon>
        <taxon>Pseudomonadota</taxon>
        <taxon>Alphaproteobacteria</taxon>
        <taxon>Caulobacterales</taxon>
        <taxon>Caulobacteraceae</taxon>
        <taxon>Asticcacaulis</taxon>
    </lineage>
</organism>
<name>A0A918QER7_9CAUL</name>
<protein>
    <submittedName>
        <fullName evidence="2">Glyoxalase</fullName>
    </submittedName>
</protein>
<dbReference type="Proteomes" id="UP000662572">
    <property type="component" value="Unassembled WGS sequence"/>
</dbReference>
<gene>
    <name evidence="2" type="primary">mmcA</name>
    <name evidence="2" type="ORF">GCM10011273_33220</name>
</gene>
<reference evidence="2" key="1">
    <citation type="journal article" date="2014" name="Int. J. Syst. Evol. Microbiol.">
        <title>Complete genome sequence of Corynebacterium casei LMG S-19264T (=DSM 44701T), isolated from a smear-ripened cheese.</title>
        <authorList>
            <consortium name="US DOE Joint Genome Institute (JGI-PGF)"/>
            <person name="Walter F."/>
            <person name="Albersmeier A."/>
            <person name="Kalinowski J."/>
            <person name="Ruckert C."/>
        </authorList>
    </citation>
    <scope>NUCLEOTIDE SEQUENCE</scope>
    <source>
        <strain evidence="2">KCTC 32296</strain>
    </source>
</reference>
<evidence type="ECO:0000313" key="3">
    <source>
        <dbReference type="Proteomes" id="UP000662572"/>
    </source>
</evidence>
<feature type="domain" description="VOC" evidence="1">
    <location>
        <begin position="7"/>
        <end position="114"/>
    </location>
</feature>
<dbReference type="RefSeq" id="WP_189488678.1">
    <property type="nucleotide sequence ID" value="NZ_BMZB01000006.1"/>
</dbReference>
<dbReference type="EMBL" id="BMZB01000006">
    <property type="protein sequence ID" value="GGZ43735.1"/>
    <property type="molecule type" value="Genomic_DNA"/>
</dbReference>
<dbReference type="AlphaFoldDB" id="A0A918QER7"/>
<sequence>MTKTHHAIDYIEWAATDLTPVKAFYAKAFGWSFIDYGPTYAGLDGAGLDGGFQAEASDAPAKPLVILYSENLEQSREDVLAAGGTLTVDIFDFPGGRRFHFTDPSGNELGIWSDK</sequence>
<keyword evidence="3" id="KW-1185">Reference proteome</keyword>
<dbReference type="InterPro" id="IPR029068">
    <property type="entry name" value="Glyas_Bleomycin-R_OHBP_Dase"/>
</dbReference>
<evidence type="ECO:0000259" key="1">
    <source>
        <dbReference type="PROSITE" id="PS51819"/>
    </source>
</evidence>
<accession>A0A918QER7</accession>
<proteinExistence type="predicted"/>